<dbReference type="Pfam" id="PF00685">
    <property type="entry name" value="Sulfotransfer_1"/>
    <property type="match status" value="1"/>
</dbReference>
<dbReference type="Proteomes" id="UP001633002">
    <property type="component" value="Unassembled WGS sequence"/>
</dbReference>
<gene>
    <name evidence="4" type="ORF">R1sor_024687</name>
</gene>
<evidence type="ECO:0000313" key="4">
    <source>
        <dbReference type="EMBL" id="KAL3681731.1"/>
    </source>
</evidence>
<dbReference type="InterPro" id="IPR052796">
    <property type="entry name" value="Nod_factor_sulfotransferase"/>
</dbReference>
<evidence type="ECO:0000313" key="5">
    <source>
        <dbReference type="Proteomes" id="UP001633002"/>
    </source>
</evidence>
<evidence type="ECO:0000256" key="2">
    <source>
        <dbReference type="SAM" id="Phobius"/>
    </source>
</evidence>
<dbReference type="InterPro" id="IPR000863">
    <property type="entry name" value="Sulfotransferase_dom"/>
</dbReference>
<dbReference type="SUPFAM" id="SSF52540">
    <property type="entry name" value="P-loop containing nucleoside triphosphate hydrolases"/>
    <property type="match status" value="1"/>
</dbReference>
<proteinExistence type="inferred from homology"/>
<dbReference type="Gene3D" id="3.40.50.300">
    <property type="entry name" value="P-loop containing nucleotide triphosphate hydrolases"/>
    <property type="match status" value="1"/>
</dbReference>
<dbReference type="AlphaFoldDB" id="A0ABD3GV96"/>
<dbReference type="PANTHER" id="PTHR32175:SF26">
    <property type="entry name" value="PROTEIN, PUTATIVE, EXPRESSED-RELATED"/>
    <property type="match status" value="1"/>
</dbReference>
<evidence type="ECO:0000259" key="3">
    <source>
        <dbReference type="Pfam" id="PF00685"/>
    </source>
</evidence>
<dbReference type="EC" id="2.8.2.-" evidence="1"/>
<keyword evidence="5" id="KW-1185">Reference proteome</keyword>
<feature type="domain" description="Sulfotransferase" evidence="3">
    <location>
        <begin position="205"/>
        <end position="407"/>
    </location>
</feature>
<feature type="transmembrane region" description="Helical" evidence="2">
    <location>
        <begin position="131"/>
        <end position="149"/>
    </location>
</feature>
<keyword evidence="2" id="KW-1133">Transmembrane helix</keyword>
<keyword evidence="1" id="KW-0808">Transferase</keyword>
<protein>
    <recommendedName>
        <fullName evidence="1">Sulfotransferase</fullName>
        <ecNumber evidence="1">2.8.2.-</ecNumber>
    </recommendedName>
</protein>
<comment type="similarity">
    <text evidence="1">Belongs to the sulfotransferase 1 family.</text>
</comment>
<keyword evidence="2" id="KW-0472">Membrane</keyword>
<keyword evidence="2" id="KW-0812">Transmembrane</keyword>
<dbReference type="EMBL" id="JBJQOH010000007">
    <property type="protein sequence ID" value="KAL3681731.1"/>
    <property type="molecule type" value="Genomic_DNA"/>
</dbReference>
<dbReference type="InterPro" id="IPR027417">
    <property type="entry name" value="P-loop_NTPase"/>
</dbReference>
<sequence>MAVSAGILKQGEKEEEEASLISWHAGDDRRQYLSIVYILAGGSNTVWEGDLVKLFGTTGSPGRAVMVEHCGSRTTVVEFDDHDETPHARTGLYEMALNTIRKQSVVLDMVVNNGKDLSSTKEIRIVSVWKLFMLVLLGACGLYMCLIGVDHRLTSQQLVPTQHQMLDYEAICTKNPKSDFLEHFPRPSTYDRGECACSPVHYFAILSMQRSGSGWFETLLNDHPNISSHGEIFSVKPRRENFTTITQTLDSIYNLDHVSSAAKNECTAAVGLKWMLNQGVMEYNREVASYFKRNGVSVIILVRRNRLKRLISILANAYDRRAKLLNGTHKSHVHSHEEAKTLAQYKPVINVEQLPDELRRVQEITDDALHFFNGTRLALVYYEDLVKDPKSIVAIQKFLGVPVRKLASRQVKIHTKPLQEQIENWEEVLTRLKGTEFESFLEDNDYE</sequence>
<name>A0ABD3GV96_9MARC</name>
<accession>A0ABD3GV96</accession>
<organism evidence="4 5">
    <name type="scientific">Riccia sorocarpa</name>
    <dbReference type="NCBI Taxonomy" id="122646"/>
    <lineage>
        <taxon>Eukaryota</taxon>
        <taxon>Viridiplantae</taxon>
        <taxon>Streptophyta</taxon>
        <taxon>Embryophyta</taxon>
        <taxon>Marchantiophyta</taxon>
        <taxon>Marchantiopsida</taxon>
        <taxon>Marchantiidae</taxon>
        <taxon>Marchantiales</taxon>
        <taxon>Ricciaceae</taxon>
        <taxon>Riccia</taxon>
    </lineage>
</organism>
<dbReference type="GO" id="GO:0016740">
    <property type="term" value="F:transferase activity"/>
    <property type="evidence" value="ECO:0007669"/>
    <property type="project" value="UniProtKB-KW"/>
</dbReference>
<dbReference type="PANTHER" id="PTHR32175">
    <property type="entry name" value="PROTEIN, PUTATIVE, EXPRESSED-RELATED"/>
    <property type="match status" value="1"/>
</dbReference>
<evidence type="ECO:0000256" key="1">
    <source>
        <dbReference type="RuleBase" id="RU361155"/>
    </source>
</evidence>
<reference evidence="4 5" key="1">
    <citation type="submission" date="2024-09" db="EMBL/GenBank/DDBJ databases">
        <title>Chromosome-scale assembly of Riccia sorocarpa.</title>
        <authorList>
            <person name="Paukszto L."/>
        </authorList>
    </citation>
    <scope>NUCLEOTIDE SEQUENCE [LARGE SCALE GENOMIC DNA]</scope>
    <source>
        <strain evidence="4">LP-2024</strain>
        <tissue evidence="4">Aerial parts of the thallus</tissue>
    </source>
</reference>
<comment type="caution">
    <text evidence="4">The sequence shown here is derived from an EMBL/GenBank/DDBJ whole genome shotgun (WGS) entry which is preliminary data.</text>
</comment>